<sequence>MALSFSAVRASRLAVAVCVIGVICASYYGSCEDVIEVVSLGTPKDAAPVGAEDASLLENSLAGEEEYTVAAPSSTQERQVAEVVEKEIPVESTADEENKTDDAEPAAASRRLDTNTEVEPISNESENETSTESDKTTLTADAGVIPAESDNATDAASAEEAVAVEGAESFVAPDASERVLAREATSLEAGEEVETAEFADTPARLLGAEEVVVSDNSEADLPDAEEVALLSENADAAAPTPASEGLTETTGNMDETEAAHNRRLRGSPESAEDAETGVKVGSVTEIDPEENATETGAAEEASESFEAPAEETAASDRRLQETEVRESYKLSETEAHSEEEENENVEGALLEQEEVVKSAASAEGPVNEDASPAVVDTEAERDVEHAETVSATVSQEIAGDKECTAACETNLHWEETQESANAEAGAEPVVDGEEKARELVSEEPSENSEEEPEQSRTPDVDEDASDAVSQFAEVAVEILSDVYSADI</sequence>
<feature type="chain" id="PRO_5007655063" description="Transmembrane protein" evidence="2">
    <location>
        <begin position="26"/>
        <end position="487"/>
    </location>
</feature>
<feature type="signal peptide" evidence="2">
    <location>
        <begin position="1"/>
        <end position="25"/>
    </location>
</feature>
<feature type="compositionally biased region" description="Low complexity" evidence="1">
    <location>
        <begin position="293"/>
        <end position="312"/>
    </location>
</feature>
<reference evidence="3" key="2">
    <citation type="submission" date="2011-03" db="EMBL/GenBank/DDBJ databases">
        <title>Comparative genomics and transcriptomics of Neospora caninum and Toxoplasma gondii.</title>
        <authorList>
            <person name="Reid A.J."/>
            <person name="Sohal A."/>
            <person name="Harris D."/>
            <person name="Quail M."/>
            <person name="Sanders M."/>
            <person name="Berriman M."/>
            <person name="Wastling J.M."/>
            <person name="Pain A."/>
        </authorList>
    </citation>
    <scope>NUCLEOTIDE SEQUENCE</scope>
    <source>
        <strain evidence="3">Liverpool</strain>
    </source>
</reference>
<feature type="compositionally biased region" description="Basic and acidic residues" evidence="1">
    <location>
        <begin position="378"/>
        <end position="387"/>
    </location>
</feature>
<reference evidence="4" key="4">
    <citation type="journal article" date="2015" name="PLoS ONE">
        <title>Comprehensive Evaluation of Toxoplasma gondii VEG and Neospora caninum LIV Genomes with Tachyzoite Stage Transcriptome and Proteome Defines Novel Transcript Features.</title>
        <authorList>
            <person name="Ramaprasad A."/>
            <person name="Mourier T."/>
            <person name="Naeem R."/>
            <person name="Malas T.B."/>
            <person name="Moussa E."/>
            <person name="Panigrahi A."/>
            <person name="Vermont S.J."/>
            <person name="Otto T.D."/>
            <person name="Wastling J."/>
            <person name="Pain A."/>
        </authorList>
    </citation>
    <scope>NUCLEOTIDE SEQUENCE</scope>
    <source>
        <strain evidence="4">Liverpool</strain>
    </source>
</reference>
<proteinExistence type="predicted"/>
<reference evidence="5" key="3">
    <citation type="journal article" date="2012" name="PLoS Pathog.">
        <title>Comparative genomics of the apicomplexan parasites Toxoplasma gondii and Neospora caninum: Coccidia differing in host range and transmission strategy.</title>
        <authorList>
            <person name="Reid A.J."/>
            <person name="Vermont S.J."/>
            <person name="Cotton J.A."/>
            <person name="Harris D."/>
            <person name="Hill-Cawthorne G.A."/>
            <person name="Konen-Waisman S."/>
            <person name="Latham S.M."/>
            <person name="Mourier T."/>
            <person name="Norton R."/>
            <person name="Quail M.A."/>
            <person name="Sanders M."/>
            <person name="Shanmugam D."/>
            <person name="Sohal A."/>
            <person name="Wasmuth J.D."/>
            <person name="Brunk B."/>
            <person name="Grigg M.E."/>
            <person name="Howard J.C."/>
            <person name="Parkinson J."/>
            <person name="Roos D.S."/>
            <person name="Trees A.J."/>
            <person name="Berriman M."/>
            <person name="Pain A."/>
            <person name="Wastling J.M."/>
        </authorList>
    </citation>
    <scope>NUCLEOTIDE SEQUENCE [LARGE SCALE GENOMIC DNA]</scope>
    <source>
        <strain evidence="5">Liverpool</strain>
    </source>
</reference>
<evidence type="ECO:0008006" key="6">
    <source>
        <dbReference type="Google" id="ProtNLM"/>
    </source>
</evidence>
<dbReference type="Proteomes" id="UP000007494">
    <property type="component" value="Chromosome IX"/>
</dbReference>
<gene>
    <name evidence="4" type="ORF">BN1204_039390</name>
    <name evidence="3" type="ORF">NCLIV_039390</name>
</gene>
<evidence type="ECO:0000256" key="2">
    <source>
        <dbReference type="SAM" id="SignalP"/>
    </source>
</evidence>
<evidence type="ECO:0000313" key="5">
    <source>
        <dbReference type="Proteomes" id="UP000007494"/>
    </source>
</evidence>
<reference evidence="3" key="1">
    <citation type="submission" date="2011-02" db="EMBL/GenBank/DDBJ databases">
        <authorList>
            <person name="Aslett M."/>
        </authorList>
    </citation>
    <scope>NUCLEOTIDE SEQUENCE</scope>
    <source>
        <strain evidence="3">Liverpool</strain>
    </source>
</reference>
<protein>
    <recommendedName>
        <fullName evidence="6">Transmembrane protein</fullName>
    </recommendedName>
</protein>
<dbReference type="EMBL" id="LN714484">
    <property type="protein sequence ID" value="CEL68166.1"/>
    <property type="molecule type" value="Genomic_DNA"/>
</dbReference>
<dbReference type="GeneID" id="13441898"/>
<accession>F0VB42</accession>
<feature type="region of interest" description="Disordered" evidence="1">
    <location>
        <begin position="414"/>
        <end position="469"/>
    </location>
</feature>
<dbReference type="eggNOG" id="ENOG502R07I">
    <property type="taxonomic scope" value="Eukaryota"/>
</dbReference>
<dbReference type="EMBL" id="FR823385">
    <property type="protein sequence ID" value="CBZ50864.1"/>
    <property type="molecule type" value="Genomic_DNA"/>
</dbReference>
<dbReference type="InParanoid" id="F0VB42"/>
<feature type="compositionally biased region" description="Basic and acidic residues" evidence="1">
    <location>
        <begin position="79"/>
        <end position="89"/>
    </location>
</feature>
<dbReference type="OMA" id="QHEQDEM"/>
<feature type="region of interest" description="Disordered" evidence="1">
    <location>
        <begin position="228"/>
        <end position="394"/>
    </location>
</feature>
<dbReference type="AlphaFoldDB" id="F0VB42"/>
<name>F0VB42_NEOCL</name>
<feature type="compositionally biased region" description="Basic and acidic residues" evidence="1">
    <location>
        <begin position="314"/>
        <end position="336"/>
    </location>
</feature>
<evidence type="ECO:0000313" key="3">
    <source>
        <dbReference type="EMBL" id="CBZ50864.1"/>
    </source>
</evidence>
<evidence type="ECO:0000256" key="1">
    <source>
        <dbReference type="SAM" id="MobiDB-lite"/>
    </source>
</evidence>
<dbReference type="VEuPathDB" id="ToxoDB:NCLIV_039390"/>
<dbReference type="RefSeq" id="XP_003880897.1">
    <property type="nucleotide sequence ID" value="XM_003880848.1"/>
</dbReference>
<evidence type="ECO:0000313" key="4">
    <source>
        <dbReference type="EMBL" id="CEL68166.1"/>
    </source>
</evidence>
<feature type="compositionally biased region" description="Acidic residues" evidence="1">
    <location>
        <begin position="441"/>
        <end position="452"/>
    </location>
</feature>
<feature type="region of interest" description="Disordered" evidence="1">
    <location>
        <begin position="67"/>
        <end position="137"/>
    </location>
</feature>
<dbReference type="OrthoDB" id="332509at2759"/>
<organism evidence="3 5">
    <name type="scientific">Neospora caninum (strain Liverpool)</name>
    <dbReference type="NCBI Taxonomy" id="572307"/>
    <lineage>
        <taxon>Eukaryota</taxon>
        <taxon>Sar</taxon>
        <taxon>Alveolata</taxon>
        <taxon>Apicomplexa</taxon>
        <taxon>Conoidasida</taxon>
        <taxon>Coccidia</taxon>
        <taxon>Eucoccidiorida</taxon>
        <taxon>Eimeriorina</taxon>
        <taxon>Sarcocystidae</taxon>
        <taxon>Neospora</taxon>
    </lineage>
</organism>
<keyword evidence="2" id="KW-0732">Signal</keyword>
<keyword evidence="5" id="KW-1185">Reference proteome</keyword>